<sequence length="246" mass="27030">MPLLLAMLLLLAIPAAATPWRAEYAVTLAGVTVMEAQVTFDLDGPGYWVESRSRSRGLASLVARGAYVTRASGSWRGDAVAPRRYATEGQTRGSPRRIVIDYENAVPRVRVLDPVEDVPRTPIPEDALPGTVDSLSALAMLARQVSRTARCDASARMFDARRLTLFAARTVGQEADGLRCELESRHIAGIPTQRDPVQAAQPQIIHTWFVRPHENGPAIPGRVEIATRWWGRVEAHLIRLEPARAT</sequence>
<feature type="signal peptide" evidence="1">
    <location>
        <begin position="1"/>
        <end position="17"/>
    </location>
</feature>
<keyword evidence="3" id="KW-1185">Reference proteome</keyword>
<evidence type="ECO:0000313" key="2">
    <source>
        <dbReference type="EMBL" id="MCW8086882.1"/>
    </source>
</evidence>
<keyword evidence="1" id="KW-0732">Signal</keyword>
<evidence type="ECO:0000256" key="1">
    <source>
        <dbReference type="SAM" id="SignalP"/>
    </source>
</evidence>
<reference evidence="2 3" key="1">
    <citation type="submission" date="2022-10" db="EMBL/GenBank/DDBJ databases">
        <title>Roseococcus glaciei nov., sp. nov., isolated from glacier.</title>
        <authorList>
            <person name="Liu Q."/>
            <person name="Xin Y.-H."/>
        </authorList>
    </citation>
    <scope>NUCLEOTIDE SEQUENCE [LARGE SCALE GENOMIC DNA]</scope>
    <source>
        <strain evidence="2 3">MDT2-1-1</strain>
    </source>
</reference>
<comment type="caution">
    <text evidence="2">The sequence shown here is derived from an EMBL/GenBank/DDBJ whole genome shotgun (WGS) entry which is preliminary data.</text>
</comment>
<evidence type="ECO:0000313" key="3">
    <source>
        <dbReference type="Proteomes" id="UP001526430"/>
    </source>
</evidence>
<feature type="chain" id="PRO_5045686429" evidence="1">
    <location>
        <begin position="18"/>
        <end position="246"/>
    </location>
</feature>
<organism evidence="2 3">
    <name type="scientific">Sabulicella glaciei</name>
    <dbReference type="NCBI Taxonomy" id="2984948"/>
    <lineage>
        <taxon>Bacteria</taxon>
        <taxon>Pseudomonadati</taxon>
        <taxon>Pseudomonadota</taxon>
        <taxon>Alphaproteobacteria</taxon>
        <taxon>Acetobacterales</taxon>
        <taxon>Acetobacteraceae</taxon>
        <taxon>Sabulicella</taxon>
    </lineage>
</organism>
<proteinExistence type="predicted"/>
<dbReference type="Proteomes" id="UP001526430">
    <property type="component" value="Unassembled WGS sequence"/>
</dbReference>
<dbReference type="EMBL" id="JAPFQI010000012">
    <property type="protein sequence ID" value="MCW8086882.1"/>
    <property type="molecule type" value="Genomic_DNA"/>
</dbReference>
<gene>
    <name evidence="2" type="ORF">OF850_14695</name>
</gene>
<protein>
    <submittedName>
        <fullName evidence="2">DUF3108 domain-containing protein</fullName>
    </submittedName>
</protein>
<dbReference type="InterPro" id="IPR021457">
    <property type="entry name" value="DUF3108"/>
</dbReference>
<name>A0ABT3NXH5_9PROT</name>
<dbReference type="Pfam" id="PF11306">
    <property type="entry name" value="DUF3108"/>
    <property type="match status" value="1"/>
</dbReference>
<accession>A0ABT3NXH5</accession>